<keyword evidence="3" id="KW-0175">Coiled coil</keyword>
<protein>
    <submittedName>
        <fullName evidence="5">Recombinase family protein</fullName>
    </submittedName>
</protein>
<keyword evidence="6" id="KW-1185">Reference proteome</keyword>
<accession>A0A3Q9FTG8</accession>
<proteinExistence type="predicted"/>
<evidence type="ECO:0000259" key="4">
    <source>
        <dbReference type="PROSITE" id="PS51737"/>
    </source>
</evidence>
<dbReference type="InterPro" id="IPR011109">
    <property type="entry name" value="DNA_bind_recombinase_dom"/>
</dbReference>
<evidence type="ECO:0000256" key="2">
    <source>
        <dbReference type="ARBA" id="ARBA00023172"/>
    </source>
</evidence>
<evidence type="ECO:0000256" key="3">
    <source>
        <dbReference type="SAM" id="Coils"/>
    </source>
</evidence>
<keyword evidence="1" id="KW-0238">DNA-binding</keyword>
<feature type="domain" description="Recombinase" evidence="4">
    <location>
        <begin position="167"/>
        <end position="290"/>
    </location>
</feature>
<dbReference type="SMART" id="SM00857">
    <property type="entry name" value="Resolvase"/>
    <property type="match status" value="1"/>
</dbReference>
<dbReference type="EMBL" id="CP034587">
    <property type="protein sequence ID" value="AZQ70311.1"/>
    <property type="molecule type" value="Genomic_DNA"/>
</dbReference>
<dbReference type="SUPFAM" id="SSF53041">
    <property type="entry name" value="Resolvase-like"/>
    <property type="match status" value="1"/>
</dbReference>
<evidence type="ECO:0000313" key="5">
    <source>
        <dbReference type="EMBL" id="AZQ70311.1"/>
    </source>
</evidence>
<evidence type="ECO:0000313" key="6">
    <source>
        <dbReference type="Proteomes" id="UP000267900"/>
    </source>
</evidence>
<organism evidence="5 6">
    <name type="scientific">Streptomyces luteoverticillatus</name>
    <name type="common">Streptoverticillium luteoverticillatus</name>
    <dbReference type="NCBI Taxonomy" id="66425"/>
    <lineage>
        <taxon>Bacteria</taxon>
        <taxon>Bacillati</taxon>
        <taxon>Actinomycetota</taxon>
        <taxon>Actinomycetes</taxon>
        <taxon>Kitasatosporales</taxon>
        <taxon>Streptomycetaceae</taxon>
        <taxon>Streptomyces</taxon>
    </lineage>
</organism>
<dbReference type="AlphaFoldDB" id="A0A3Q9FTG8"/>
<reference evidence="5 6" key="1">
    <citation type="submission" date="2018-12" db="EMBL/GenBank/DDBJ databases">
        <title>The whole draft genome of Streptomyce luteoverticillatus CGMCC 15060.</title>
        <authorList>
            <person name="Feng Z."/>
            <person name="Chen G."/>
            <person name="Zhang J."/>
            <person name="Zhu H."/>
            <person name="Yu X."/>
            <person name="Zhang W."/>
            <person name="Zhang X."/>
        </authorList>
    </citation>
    <scope>NUCLEOTIDE SEQUENCE [LARGE SCALE GENOMIC DNA]</scope>
    <source>
        <strain evidence="5 6">CGMCC 15060</strain>
    </source>
</reference>
<dbReference type="OrthoDB" id="3372479at2"/>
<dbReference type="GO" id="GO:0000150">
    <property type="term" value="F:DNA strand exchange activity"/>
    <property type="evidence" value="ECO:0007669"/>
    <property type="project" value="InterPro"/>
</dbReference>
<keyword evidence="2" id="KW-0233">DNA recombination</keyword>
<dbReference type="PANTHER" id="PTHR30461">
    <property type="entry name" value="DNA-INVERTASE FROM LAMBDOID PROPHAGE"/>
    <property type="match status" value="1"/>
</dbReference>
<dbReference type="InterPro" id="IPR006119">
    <property type="entry name" value="Resolv_N"/>
</dbReference>
<dbReference type="InterPro" id="IPR038109">
    <property type="entry name" value="DNA_bind_recomb_sf"/>
</dbReference>
<dbReference type="GO" id="GO:0003677">
    <property type="term" value="F:DNA binding"/>
    <property type="evidence" value="ECO:0007669"/>
    <property type="project" value="UniProtKB-KW"/>
</dbReference>
<dbReference type="PANTHER" id="PTHR30461:SF2">
    <property type="entry name" value="SERINE RECOMBINASE PINE-RELATED"/>
    <property type="match status" value="1"/>
</dbReference>
<dbReference type="Pfam" id="PF07508">
    <property type="entry name" value="Recombinase"/>
    <property type="match status" value="1"/>
</dbReference>
<sequence length="510" mass="57344">MEDMGSTAGRPLWGILARKSKVYGAGDRRRELSTEAQIEQGHREAAEAGALVPAEYVWSELGSAFKEREREDFDEALHALATGKIHVLWCYRLDRFSRKGAEDLLKVIGKVRVIFWYDRLDSMEPGDRRRIIDYAEQAREYSVRLSDSVVQTKRTQRDRGEWLAKAPFGFKVNGDRKLEHGDRWDTVERIFFTLAEGKVSGRQLCHGMNADGVTSPKGGAWTISVVHRLVNSPVYEGWQTIRNPAGNAPPTIPYKNSRGQRVSVLAEGTEPIPLHIVKAARENLSRRQPQALAEVEKHHKPAATKRGVAIHLMTDALRCGGCKGAMTMCGSDSYGCYRHHYLGLDCPAPASVNKKAIEDYMAVRWINRVGGSDAGDPLLLAVAERWALLTKPEETKAHREAVQAVEAAQKRLRRLMEDRNKGRYDLMEDLFEEHEQEAREVLSEANRDLAQHGPTTSLDAVGFLTEPEQVRELWNTATLSMQRDLLRLAIDYVIVKKSPREGEGLTAANE</sequence>
<dbReference type="Gene3D" id="3.40.50.1390">
    <property type="entry name" value="Resolvase, N-terminal catalytic domain"/>
    <property type="match status" value="1"/>
</dbReference>
<feature type="coiled-coil region" evidence="3">
    <location>
        <begin position="398"/>
        <end position="444"/>
    </location>
</feature>
<dbReference type="InterPro" id="IPR050639">
    <property type="entry name" value="SSR_resolvase"/>
</dbReference>
<dbReference type="CDD" id="cd00338">
    <property type="entry name" value="Ser_Recombinase"/>
    <property type="match status" value="1"/>
</dbReference>
<dbReference type="InterPro" id="IPR036162">
    <property type="entry name" value="Resolvase-like_N_sf"/>
</dbReference>
<gene>
    <name evidence="5" type="ORF">EKH77_02940</name>
</gene>
<evidence type="ECO:0000256" key="1">
    <source>
        <dbReference type="ARBA" id="ARBA00023125"/>
    </source>
</evidence>
<dbReference type="PROSITE" id="PS51737">
    <property type="entry name" value="RECOMBINASE_DNA_BIND"/>
    <property type="match status" value="1"/>
</dbReference>
<dbReference type="Gene3D" id="3.90.1750.20">
    <property type="entry name" value="Putative Large Serine Recombinase, Chain B, Domain 2"/>
    <property type="match status" value="1"/>
</dbReference>
<dbReference type="Pfam" id="PF00239">
    <property type="entry name" value="Resolvase"/>
    <property type="match status" value="1"/>
</dbReference>
<dbReference type="Proteomes" id="UP000267900">
    <property type="component" value="Chromosome"/>
</dbReference>
<name>A0A3Q9FTG8_STRLT</name>